<evidence type="ECO:0000313" key="3">
    <source>
        <dbReference type="Proteomes" id="UP000073601"/>
    </source>
</evidence>
<comment type="similarity">
    <text evidence="1">Belongs to the UPF0047 family.</text>
</comment>
<dbReference type="AlphaFoldDB" id="A0A128FEX0"/>
<dbReference type="PANTHER" id="PTHR30615">
    <property type="entry name" value="UNCHARACTERIZED PROTEIN YJBQ-RELATED"/>
    <property type="match status" value="1"/>
</dbReference>
<keyword evidence="3" id="KW-1185">Reference proteome</keyword>
<dbReference type="NCBIfam" id="TIGR00149">
    <property type="entry name" value="TIGR00149_YjbQ"/>
    <property type="match status" value="1"/>
</dbReference>
<dbReference type="SUPFAM" id="SSF111038">
    <property type="entry name" value="YjbQ-like"/>
    <property type="match status" value="1"/>
</dbReference>
<dbReference type="EMBL" id="FIZY01000034">
    <property type="protein sequence ID" value="CZF85045.1"/>
    <property type="molecule type" value="Genomic_DNA"/>
</dbReference>
<proteinExistence type="inferred from homology"/>
<dbReference type="OrthoDB" id="9801725at2"/>
<evidence type="ECO:0008006" key="4">
    <source>
        <dbReference type="Google" id="ProtNLM"/>
    </source>
</evidence>
<dbReference type="PANTHER" id="PTHR30615:SF8">
    <property type="entry name" value="UPF0047 PROTEIN C4A8.02C"/>
    <property type="match status" value="1"/>
</dbReference>
<dbReference type="PROSITE" id="PS01314">
    <property type="entry name" value="UPF0047"/>
    <property type="match status" value="1"/>
</dbReference>
<dbReference type="PIRSF" id="PIRSF004681">
    <property type="entry name" value="UCP004681"/>
    <property type="match status" value="1"/>
</dbReference>
<dbReference type="RefSeq" id="WP_062712331.1">
    <property type="nucleotide sequence ID" value="NZ_CAWRCI010000034.1"/>
</dbReference>
<sequence>MWTQKTISLRPRARGFHLITDEVVKQLPEIRSLEVGLVNLFIQHTSASLTLNENADPTVRSDMEAHFNQFVPERAPYYQHTYEGDDDMPAHIKASLLGASIMIPISNGKLALGTWQGIYFGEHRDHGGIRRIIATLQGI</sequence>
<dbReference type="InterPro" id="IPR035917">
    <property type="entry name" value="YjbQ-like_sf"/>
</dbReference>
<protein>
    <recommendedName>
        <fullName evidence="4">Secondary thiamine-phosphate synthase enzyme</fullName>
    </recommendedName>
</protein>
<dbReference type="InterPro" id="IPR001602">
    <property type="entry name" value="UPF0047_YjbQ-like"/>
</dbReference>
<accession>A0A128FEX0</accession>
<evidence type="ECO:0000313" key="2">
    <source>
        <dbReference type="EMBL" id="CZF85045.1"/>
    </source>
</evidence>
<name>A0A128FEX0_9GAMM</name>
<dbReference type="Gene3D" id="2.60.120.460">
    <property type="entry name" value="YjbQ-like"/>
    <property type="match status" value="1"/>
</dbReference>
<evidence type="ECO:0000256" key="1">
    <source>
        <dbReference type="ARBA" id="ARBA00005534"/>
    </source>
</evidence>
<dbReference type="Proteomes" id="UP000073601">
    <property type="component" value="Unassembled WGS sequence"/>
</dbReference>
<organism evidence="2 3">
    <name type="scientific">Grimontia marina</name>
    <dbReference type="NCBI Taxonomy" id="646534"/>
    <lineage>
        <taxon>Bacteria</taxon>
        <taxon>Pseudomonadati</taxon>
        <taxon>Pseudomonadota</taxon>
        <taxon>Gammaproteobacteria</taxon>
        <taxon>Vibrionales</taxon>
        <taxon>Vibrionaceae</taxon>
        <taxon>Grimontia</taxon>
    </lineage>
</organism>
<dbReference type="Pfam" id="PF01894">
    <property type="entry name" value="YjbQ"/>
    <property type="match status" value="1"/>
</dbReference>
<gene>
    <name evidence="2" type="ORF">GMA8713_03355</name>
</gene>
<reference evidence="3" key="1">
    <citation type="submission" date="2016-02" db="EMBL/GenBank/DDBJ databases">
        <authorList>
            <person name="Rodrigo-Torres Lidia"/>
            <person name="Arahal R.David."/>
        </authorList>
    </citation>
    <scope>NUCLEOTIDE SEQUENCE [LARGE SCALE GENOMIC DNA]</scope>
    <source>
        <strain evidence="3">CECT 8713</strain>
    </source>
</reference>